<dbReference type="KEGG" id="fpn:ABE65_000945"/>
<accession>A0A160II25</accession>
<dbReference type="STRING" id="1221500.ABE65_000945"/>
<protein>
    <recommendedName>
        <fullName evidence="1">DUF2357 domain-containing protein</fullName>
    </recommendedName>
</protein>
<evidence type="ECO:0000259" key="1">
    <source>
        <dbReference type="Pfam" id="PF09823"/>
    </source>
</evidence>
<dbReference type="Proteomes" id="UP000076623">
    <property type="component" value="Chromosome"/>
</dbReference>
<organism evidence="2 3">
    <name type="scientific">Fictibacillus phosphorivorans</name>
    <dbReference type="NCBI Taxonomy" id="1221500"/>
    <lineage>
        <taxon>Bacteria</taxon>
        <taxon>Bacillati</taxon>
        <taxon>Bacillota</taxon>
        <taxon>Bacilli</taxon>
        <taxon>Bacillales</taxon>
        <taxon>Fictibacillaceae</taxon>
        <taxon>Fictibacillus</taxon>
    </lineage>
</organism>
<name>A0A160II25_9BACL</name>
<dbReference type="AlphaFoldDB" id="A0A160II25"/>
<keyword evidence="3" id="KW-1185">Reference proteome</keyword>
<gene>
    <name evidence="2" type="ORF">ABE65_000945</name>
</gene>
<dbReference type="Pfam" id="PF09823">
    <property type="entry name" value="DUF2357"/>
    <property type="match status" value="1"/>
</dbReference>
<dbReference type="RefSeq" id="WP_066390732.1">
    <property type="nucleotide sequence ID" value="NZ_CP015378.1"/>
</dbReference>
<reference evidence="2 3" key="1">
    <citation type="submission" date="2016-04" db="EMBL/GenBank/DDBJ databases">
        <title>Complete genome sequence of Fictibacillus phosphorivorans G25-29, a strain toxic to nematodes.</title>
        <authorList>
            <person name="Zheng Z."/>
        </authorList>
    </citation>
    <scope>NUCLEOTIDE SEQUENCE [LARGE SCALE GENOMIC DNA]</scope>
    <source>
        <strain evidence="2 3">G25-29</strain>
    </source>
</reference>
<proteinExistence type="predicted"/>
<dbReference type="InterPro" id="IPR018633">
    <property type="entry name" value="DUF2357"/>
</dbReference>
<feature type="domain" description="DUF2357" evidence="1">
    <location>
        <begin position="121"/>
        <end position="303"/>
    </location>
</feature>
<sequence length="598" mass="70055">MGIPLNEIPFTIEFSVHSFGSGENKEYIRDLVTTYANSEIEAKVDPLEKLVEFKEIFVNFKSNSSNYPEDAALYIDGIDVLENLPIDENEITYIPPNQHIKLFNYSSDGGINTPWIPGCYRISVKWENKYYYSIIKIFPKNMSEDSLDIMRLDLENVAMGLARGLLRRKKSISRAMNHLSIPESSLDGYFYLKTRERKLFFYLDEIINSPLHDLNKKYQVRPFHKVTKINNKTNKWMQSDKGIFYNSGVVNKPTMLLTPVINIDNNTTANLFIKYFLEEFIITLNKSIVILNKIKKYYENNIIQSFNINEKKIYQNAYDETINLLNDVVRLTRKIRKITNNNFFIEIKRPITYSKIPLSITRDNRYKFIYETYKEIKTNIKVDVKALYDFQWKSSDLIYEYWCYLKIIETLIEMGYKAKNGWIFDLNHDDKIFLPSIPDGTCVLLEKDNSTVKVFFNQRLPLFPKQAKEMHSPIWSRSPKNKPDVRMDVYLAQQQGTLVFSHSLIFDAKYRPSDQVWNLSRAKTPRRTEAMFQLSEYVNKIVSTNSNSNVVKKVIAICPTDLKNNKKHLHDENHNVILVNLSPGDTNDSISEVIRLYL</sequence>
<dbReference type="Pfam" id="PF04411">
    <property type="entry name" value="PDDEXK_7"/>
    <property type="match status" value="1"/>
</dbReference>
<evidence type="ECO:0000313" key="2">
    <source>
        <dbReference type="EMBL" id="ANC75504.1"/>
    </source>
</evidence>
<evidence type="ECO:0000313" key="3">
    <source>
        <dbReference type="Proteomes" id="UP000076623"/>
    </source>
</evidence>
<dbReference type="EMBL" id="CP015378">
    <property type="protein sequence ID" value="ANC75504.1"/>
    <property type="molecule type" value="Genomic_DNA"/>
</dbReference>
<dbReference type="InterPro" id="IPR007505">
    <property type="entry name" value="PDDEXK_7"/>
</dbReference>